<organism evidence="3 4">
    <name type="scientific">Camellia sinensis</name>
    <name type="common">Tea plant</name>
    <name type="synonym">Thea sinensis</name>
    <dbReference type="NCBI Taxonomy" id="4442"/>
    <lineage>
        <taxon>Eukaryota</taxon>
        <taxon>Viridiplantae</taxon>
        <taxon>Streptophyta</taxon>
        <taxon>Embryophyta</taxon>
        <taxon>Tracheophyta</taxon>
        <taxon>Spermatophyta</taxon>
        <taxon>Magnoliopsida</taxon>
        <taxon>eudicotyledons</taxon>
        <taxon>Gunneridae</taxon>
        <taxon>Pentapetalae</taxon>
        <taxon>asterids</taxon>
        <taxon>Ericales</taxon>
        <taxon>Theaceae</taxon>
        <taxon>Camellia</taxon>
    </lineage>
</organism>
<protein>
    <recommendedName>
        <fullName evidence="2">ATG1a/b/c MIT domain-containing protein</fullName>
    </recommendedName>
</protein>
<keyword evidence="4" id="KW-1185">Reference proteome</keyword>
<dbReference type="Pfam" id="PF24497">
    <property type="entry name" value="MIT_ATG1"/>
    <property type="match status" value="1"/>
</dbReference>
<reference evidence="4" key="1">
    <citation type="journal article" date="2020" name="Nat. Commun.">
        <title>Genome assembly of wild tea tree DASZ reveals pedigree and selection history of tea varieties.</title>
        <authorList>
            <person name="Zhang W."/>
            <person name="Zhang Y."/>
            <person name="Qiu H."/>
            <person name="Guo Y."/>
            <person name="Wan H."/>
            <person name="Zhang X."/>
            <person name="Scossa F."/>
            <person name="Alseekh S."/>
            <person name="Zhang Q."/>
            <person name="Wang P."/>
            <person name="Xu L."/>
            <person name="Schmidt M.H."/>
            <person name="Jia X."/>
            <person name="Li D."/>
            <person name="Zhu A."/>
            <person name="Guo F."/>
            <person name="Chen W."/>
            <person name="Ni D."/>
            <person name="Usadel B."/>
            <person name="Fernie A.R."/>
            <person name="Wen W."/>
        </authorList>
    </citation>
    <scope>NUCLEOTIDE SEQUENCE [LARGE SCALE GENOMIC DNA]</scope>
    <source>
        <strain evidence="4">cv. G240</strain>
    </source>
</reference>
<evidence type="ECO:0000313" key="3">
    <source>
        <dbReference type="EMBL" id="KAF5953718.1"/>
    </source>
</evidence>
<evidence type="ECO:0000259" key="2">
    <source>
        <dbReference type="Pfam" id="PF24497"/>
    </source>
</evidence>
<evidence type="ECO:0000313" key="4">
    <source>
        <dbReference type="Proteomes" id="UP000593564"/>
    </source>
</evidence>
<name>A0A7J7HNZ9_CAMSI</name>
<gene>
    <name evidence="3" type="ORF">HYC85_006574</name>
</gene>
<dbReference type="EMBL" id="JACBKZ010000003">
    <property type="protein sequence ID" value="KAF5953718.1"/>
    <property type="molecule type" value="Genomic_DNA"/>
</dbReference>
<evidence type="ECO:0000256" key="1">
    <source>
        <dbReference type="SAM" id="MobiDB-lite"/>
    </source>
</evidence>
<sequence>MVHVILMEFRAKTWCSATRSELGAWAFGNLGLLAGYGTKPIGPGLGRDRSPSREMARLRESTNQEHGIPDIANTQGPQDICSQIEREFLLEVGNAEEIAKVIAPGNTEMPDAIGDNLSICSCFREMWRCNAFAFNLLLFLVDRTHIKYKVVRLLVFLLVEAPSLILNPPFCLTESDHYRLRNYIDVCGDIIFE</sequence>
<dbReference type="InterPro" id="IPR056281">
    <property type="entry name" value="MIT_ATG1a/b/c"/>
</dbReference>
<reference evidence="3 4" key="2">
    <citation type="submission" date="2020-07" db="EMBL/GenBank/DDBJ databases">
        <title>Genome assembly of wild tea tree DASZ reveals pedigree and selection history of tea varieties.</title>
        <authorList>
            <person name="Zhang W."/>
        </authorList>
    </citation>
    <scope>NUCLEOTIDE SEQUENCE [LARGE SCALE GENOMIC DNA]</scope>
    <source>
        <strain evidence="4">cv. G240</strain>
        <tissue evidence="3">Leaf</tissue>
    </source>
</reference>
<feature type="region of interest" description="Disordered" evidence="1">
    <location>
        <begin position="43"/>
        <end position="76"/>
    </location>
</feature>
<dbReference type="Proteomes" id="UP000593564">
    <property type="component" value="Unassembled WGS sequence"/>
</dbReference>
<feature type="domain" description="ATG1a/b/c MIT" evidence="2">
    <location>
        <begin position="48"/>
        <end position="102"/>
    </location>
</feature>
<feature type="compositionally biased region" description="Basic and acidic residues" evidence="1">
    <location>
        <begin position="46"/>
        <end position="63"/>
    </location>
</feature>
<comment type="caution">
    <text evidence="3">The sequence shown here is derived from an EMBL/GenBank/DDBJ whole genome shotgun (WGS) entry which is preliminary data.</text>
</comment>
<dbReference type="AlphaFoldDB" id="A0A7J7HNZ9"/>
<proteinExistence type="predicted"/>
<accession>A0A7J7HNZ9</accession>